<keyword evidence="2" id="KW-1185">Reference proteome</keyword>
<evidence type="ECO:0000313" key="2">
    <source>
        <dbReference type="Proteomes" id="UP000281993"/>
    </source>
</evidence>
<organism evidence="1 2">
    <name type="scientific">Microbacterium phage ValentiniPuff</name>
    <dbReference type="NCBI Taxonomy" id="2315705"/>
    <lineage>
        <taxon>Viruses</taxon>
        <taxon>Duplodnaviria</taxon>
        <taxon>Heunggongvirae</taxon>
        <taxon>Uroviricota</taxon>
        <taxon>Caudoviricetes</taxon>
        <taxon>Valentinivirus</taxon>
        <taxon>Valentinivirus valentinipuff</taxon>
    </lineage>
</organism>
<dbReference type="EMBL" id="MH825712">
    <property type="protein sequence ID" value="AYD87348.1"/>
    <property type="molecule type" value="Genomic_DNA"/>
</dbReference>
<accession>A0A386KP21</accession>
<proteinExistence type="predicted"/>
<name>A0A386KP21_9CAUD</name>
<dbReference type="Proteomes" id="UP000281993">
    <property type="component" value="Segment"/>
</dbReference>
<evidence type="ECO:0000313" key="1">
    <source>
        <dbReference type="EMBL" id="AYD87348.1"/>
    </source>
</evidence>
<sequence>MPRSDHPWVTMKGLPFRGAGRNYVDPILGGFVDGYPHRRIHQSGVCVTCGHGPDVEHASMLPSHAVDAPIYWQLITRERTLADLRMWLLIRGVPEDLIETWVTEARARLEG</sequence>
<gene>
    <name evidence="1" type="primary">48</name>
    <name evidence="1" type="ORF">SEA_VALENTINIPUFF_48</name>
</gene>
<protein>
    <submittedName>
        <fullName evidence="1">Uncharacterized protein</fullName>
    </submittedName>
</protein>
<reference evidence="1 2" key="1">
    <citation type="submission" date="2018-08" db="EMBL/GenBank/DDBJ databases">
        <authorList>
            <person name="Preder H."/>
            <person name="Servin-Meza L.A."/>
            <person name="Bonilla J.A."/>
            <person name="Klyczek K."/>
            <person name="Garlena R.A."/>
            <person name="Russell D.A."/>
            <person name="Pope W.H."/>
            <person name="Jacobs-Sera D."/>
            <person name="Hatfull G.F."/>
        </authorList>
    </citation>
    <scope>NUCLEOTIDE SEQUENCE [LARGE SCALE GENOMIC DNA]</scope>
</reference>